<feature type="compositionally biased region" description="Basic and acidic residues" evidence="4">
    <location>
        <begin position="527"/>
        <end position="547"/>
    </location>
</feature>
<proteinExistence type="predicted"/>
<dbReference type="InterPro" id="IPR001343">
    <property type="entry name" value="Hemolysn_Ca-bd"/>
</dbReference>
<gene>
    <name evidence="7" type="ORF">GCM10009726_05400</name>
</gene>
<protein>
    <recommendedName>
        <fullName evidence="6">HYR domain-containing protein</fullName>
    </recommendedName>
</protein>
<dbReference type="InterPro" id="IPR050557">
    <property type="entry name" value="RTX_toxin/Mannuronan_C5-epim"/>
</dbReference>
<dbReference type="Pfam" id="PF02494">
    <property type="entry name" value="HYR"/>
    <property type="match status" value="1"/>
</dbReference>
<dbReference type="SUPFAM" id="SSF51120">
    <property type="entry name" value="beta-Roll"/>
    <property type="match status" value="2"/>
</dbReference>
<keyword evidence="2" id="KW-0964">Secreted</keyword>
<comment type="caution">
    <text evidence="7">The sequence shown here is derived from an EMBL/GenBank/DDBJ whole genome shotgun (WGS) entry which is preliminary data.</text>
</comment>
<evidence type="ECO:0000256" key="5">
    <source>
        <dbReference type="SAM" id="SignalP"/>
    </source>
</evidence>
<feature type="compositionally biased region" description="Basic and acidic residues" evidence="4">
    <location>
        <begin position="509"/>
        <end position="520"/>
    </location>
</feature>
<sequence>MPRRSILERRRRSTLLSIATICALSLPTAAIVAASPSAAEEDKFAGGKQVSPESVAGDGRVAQGSGDVALTDGVGATWFINTNITFSTTSSASGAASDATFTDPVVASTASGGTTSTTLSDAFDGYNALSTFVGTLPPSPETVRTSSAQAPAEALRYNQLGAEPTTSCDGRALVYPDQANGALTVSRKVFVPSDAGYARWTNTVTNTSDTATTATLYVDNNLGSDSNTRIFDSSGGDTAVDTSDSWVGTFQNWSGTTSGDPRIGHVLQGDGAAPTLLESSFTDGDDNPFWTYQVELAPGQTRSILNYTVLRPTQAAAAAAASAIAANAPQACMSQDEANAVSNFKGLGTKPTLVLPAALTRQATGPDGATVTYSASAKDGNNQPLTPTCTPASGTVFKVGTTTVTCTATDAQGRTSTGTFDVTVTPLAPSGSCDGEAVTIVAKPGFPTTGTEGRDVILGTTGADTIRSLGGDDLVCGLGGDDVIKGGAGDDRILAGAGADKVVGGRGDDTVLGRSGDDTVKGGAGDDVIKGRTGDDTIKGGGGDDRIVGGAGDDTARGGAGNDRIRGNRGDDVLTGGPGKNNVKGGRGRDRVDGKVG</sequence>
<feature type="compositionally biased region" description="Basic and acidic residues" evidence="4">
    <location>
        <begin position="587"/>
        <end position="597"/>
    </location>
</feature>
<evidence type="ECO:0000256" key="3">
    <source>
        <dbReference type="ARBA" id="ARBA00022737"/>
    </source>
</evidence>
<dbReference type="RefSeq" id="WP_231249905.1">
    <property type="nucleotide sequence ID" value="NZ_BAAAMQ010000005.1"/>
</dbReference>
<dbReference type="EMBL" id="BAAAMQ010000005">
    <property type="protein sequence ID" value="GAA2097098.1"/>
    <property type="molecule type" value="Genomic_DNA"/>
</dbReference>
<keyword evidence="3" id="KW-0677">Repeat</keyword>
<dbReference type="InterPro" id="IPR018511">
    <property type="entry name" value="Hemolysin-typ_Ca-bd_CS"/>
</dbReference>
<dbReference type="PANTHER" id="PTHR38340:SF1">
    <property type="entry name" value="S-LAYER PROTEIN"/>
    <property type="match status" value="1"/>
</dbReference>
<dbReference type="InterPro" id="IPR003410">
    <property type="entry name" value="HYR_dom"/>
</dbReference>
<organism evidence="7 8">
    <name type="scientific">Nocardioides furvisabuli</name>
    <dbReference type="NCBI Taxonomy" id="375542"/>
    <lineage>
        <taxon>Bacteria</taxon>
        <taxon>Bacillati</taxon>
        <taxon>Actinomycetota</taxon>
        <taxon>Actinomycetes</taxon>
        <taxon>Propionibacteriales</taxon>
        <taxon>Nocardioidaceae</taxon>
        <taxon>Nocardioides</taxon>
    </lineage>
</organism>
<evidence type="ECO:0000259" key="6">
    <source>
        <dbReference type="Pfam" id="PF02494"/>
    </source>
</evidence>
<comment type="subcellular location">
    <subcellularLocation>
        <location evidence="1">Secreted</location>
    </subcellularLocation>
</comment>
<evidence type="ECO:0000256" key="4">
    <source>
        <dbReference type="SAM" id="MobiDB-lite"/>
    </source>
</evidence>
<accession>A0ABP5IEA2</accession>
<evidence type="ECO:0000313" key="7">
    <source>
        <dbReference type="EMBL" id="GAA2097098.1"/>
    </source>
</evidence>
<feature type="compositionally biased region" description="Basic and acidic residues" evidence="4">
    <location>
        <begin position="563"/>
        <end position="572"/>
    </location>
</feature>
<name>A0ABP5IEA2_9ACTN</name>
<feature type="chain" id="PRO_5046925489" description="HYR domain-containing protein" evidence="5">
    <location>
        <begin position="35"/>
        <end position="597"/>
    </location>
</feature>
<keyword evidence="5" id="KW-0732">Signal</keyword>
<dbReference type="Proteomes" id="UP001501161">
    <property type="component" value="Unassembled WGS sequence"/>
</dbReference>
<dbReference type="Pfam" id="PF00353">
    <property type="entry name" value="HemolysinCabind"/>
    <property type="match status" value="3"/>
</dbReference>
<evidence type="ECO:0000256" key="1">
    <source>
        <dbReference type="ARBA" id="ARBA00004613"/>
    </source>
</evidence>
<evidence type="ECO:0000313" key="8">
    <source>
        <dbReference type="Proteomes" id="UP001501161"/>
    </source>
</evidence>
<dbReference type="PRINTS" id="PR00313">
    <property type="entry name" value="CABNDNGRPT"/>
</dbReference>
<dbReference type="InterPro" id="IPR011049">
    <property type="entry name" value="Serralysin-like_metalloprot_C"/>
</dbReference>
<dbReference type="SUPFAM" id="SSF49299">
    <property type="entry name" value="PKD domain"/>
    <property type="match status" value="1"/>
</dbReference>
<dbReference type="Gene3D" id="2.60.40.10">
    <property type="entry name" value="Immunoglobulins"/>
    <property type="match status" value="1"/>
</dbReference>
<dbReference type="InterPro" id="IPR035986">
    <property type="entry name" value="PKD_dom_sf"/>
</dbReference>
<dbReference type="InterPro" id="IPR013783">
    <property type="entry name" value="Ig-like_fold"/>
</dbReference>
<feature type="domain" description="HYR" evidence="6">
    <location>
        <begin position="368"/>
        <end position="424"/>
    </location>
</feature>
<feature type="signal peptide" evidence="5">
    <location>
        <begin position="1"/>
        <end position="34"/>
    </location>
</feature>
<evidence type="ECO:0000256" key="2">
    <source>
        <dbReference type="ARBA" id="ARBA00022525"/>
    </source>
</evidence>
<dbReference type="PANTHER" id="PTHR38340">
    <property type="entry name" value="S-LAYER PROTEIN"/>
    <property type="match status" value="1"/>
</dbReference>
<reference evidence="8" key="1">
    <citation type="journal article" date="2019" name="Int. J. Syst. Evol. Microbiol.">
        <title>The Global Catalogue of Microorganisms (GCM) 10K type strain sequencing project: providing services to taxonomists for standard genome sequencing and annotation.</title>
        <authorList>
            <consortium name="The Broad Institute Genomics Platform"/>
            <consortium name="The Broad Institute Genome Sequencing Center for Infectious Disease"/>
            <person name="Wu L."/>
            <person name="Ma J."/>
        </authorList>
    </citation>
    <scope>NUCLEOTIDE SEQUENCE [LARGE SCALE GENOMIC DNA]</scope>
    <source>
        <strain evidence="8">JCM 13813</strain>
    </source>
</reference>
<dbReference type="Gene3D" id="2.150.10.10">
    <property type="entry name" value="Serralysin-like metalloprotease, C-terminal"/>
    <property type="match status" value="3"/>
</dbReference>
<feature type="region of interest" description="Disordered" evidence="4">
    <location>
        <begin position="509"/>
        <end position="597"/>
    </location>
</feature>
<keyword evidence="8" id="KW-1185">Reference proteome</keyword>
<dbReference type="PROSITE" id="PS00330">
    <property type="entry name" value="HEMOLYSIN_CALCIUM"/>
    <property type="match status" value="1"/>
</dbReference>